<reference evidence="2" key="1">
    <citation type="journal article" date="2014" name="Front. Microbiol.">
        <title>High frequency of phylogenetically diverse reductive dehalogenase-homologous genes in deep subseafloor sedimentary metagenomes.</title>
        <authorList>
            <person name="Kawai M."/>
            <person name="Futagami T."/>
            <person name="Toyoda A."/>
            <person name="Takaki Y."/>
            <person name="Nishi S."/>
            <person name="Hori S."/>
            <person name="Arai W."/>
            <person name="Tsubouchi T."/>
            <person name="Morono Y."/>
            <person name="Uchiyama I."/>
            <person name="Ito T."/>
            <person name="Fujiyama A."/>
            <person name="Inagaki F."/>
            <person name="Takami H."/>
        </authorList>
    </citation>
    <scope>NUCLEOTIDE SEQUENCE</scope>
    <source>
        <strain evidence="2">Expedition CK06-06</strain>
    </source>
</reference>
<dbReference type="AlphaFoldDB" id="X1A4F7"/>
<feature type="non-terminal residue" evidence="2">
    <location>
        <position position="1"/>
    </location>
</feature>
<protein>
    <submittedName>
        <fullName evidence="2">Uncharacterized protein</fullName>
    </submittedName>
</protein>
<evidence type="ECO:0000313" key="2">
    <source>
        <dbReference type="EMBL" id="GAG76980.1"/>
    </source>
</evidence>
<keyword evidence="1" id="KW-0472">Membrane</keyword>
<sequence length="280" mass="32716">SWIILTGPYAYKIKKPVSLGFLDFSTLPRRKTMCVEELRLNRRLAPELYLEVIAITGNAKNPVLNGPDAVIEYAVKMVQFDTNKEMDVLIRGELDIHIIDDLALQVADFHQQRARVCVEQDFSSSTQVSRRIKDNFLEIRPYIDPAGRQGLDRLEEWVDSRLSTCRDFINVRKRDGFVRECHGDLHLGNMVLIADRIRLFDCLEFNEQFRWIDVMSEIAFVVMDFDFHHHRDFGFQFLNRYLWVTGDYAGLELLSLYLVYRVVLMYIKIRLTSSSMIGPP</sequence>
<accession>X1A4F7</accession>
<dbReference type="PANTHER" id="PTHR43883">
    <property type="entry name" value="SLR0207 PROTEIN"/>
    <property type="match status" value="1"/>
</dbReference>
<dbReference type="EMBL" id="BART01018693">
    <property type="protein sequence ID" value="GAG76980.1"/>
    <property type="molecule type" value="Genomic_DNA"/>
</dbReference>
<keyword evidence="1" id="KW-0812">Transmembrane</keyword>
<evidence type="ECO:0000256" key="1">
    <source>
        <dbReference type="SAM" id="Phobius"/>
    </source>
</evidence>
<dbReference type="InterPro" id="IPR052732">
    <property type="entry name" value="Cell-binding_unc_protein"/>
</dbReference>
<name>X1A4F7_9ZZZZ</name>
<dbReference type="PANTHER" id="PTHR43883:SF1">
    <property type="entry name" value="GLUCONOKINASE"/>
    <property type="match status" value="1"/>
</dbReference>
<organism evidence="2">
    <name type="scientific">marine sediment metagenome</name>
    <dbReference type="NCBI Taxonomy" id="412755"/>
    <lineage>
        <taxon>unclassified sequences</taxon>
        <taxon>metagenomes</taxon>
        <taxon>ecological metagenomes</taxon>
    </lineage>
</organism>
<keyword evidence="1" id="KW-1133">Transmembrane helix</keyword>
<proteinExistence type="predicted"/>
<dbReference type="InterPro" id="IPR011009">
    <property type="entry name" value="Kinase-like_dom_sf"/>
</dbReference>
<feature type="transmembrane region" description="Helical" evidence="1">
    <location>
        <begin position="248"/>
        <end position="267"/>
    </location>
</feature>
<dbReference type="SUPFAM" id="SSF56112">
    <property type="entry name" value="Protein kinase-like (PK-like)"/>
    <property type="match status" value="1"/>
</dbReference>
<gene>
    <name evidence="2" type="ORF">S01H4_35208</name>
</gene>
<comment type="caution">
    <text evidence="2">The sequence shown here is derived from an EMBL/GenBank/DDBJ whole genome shotgun (WGS) entry which is preliminary data.</text>
</comment>